<gene>
    <name evidence="2" type="ORF">EMH_0032240</name>
</gene>
<dbReference type="PANTHER" id="PTHR46007">
    <property type="entry name" value="MEDIATOR OF RNA POLYMERASE II TRANSCRIPTION SUBUNIT 12"/>
    <property type="match status" value="1"/>
</dbReference>
<feature type="region of interest" description="Disordered" evidence="1">
    <location>
        <begin position="560"/>
        <end position="581"/>
    </location>
</feature>
<proteinExistence type="predicted"/>
<feature type="region of interest" description="Disordered" evidence="1">
    <location>
        <begin position="671"/>
        <end position="706"/>
    </location>
</feature>
<dbReference type="PANTHER" id="PTHR46007:SF8">
    <property type="entry name" value="C2H2-TYPE DOMAIN-CONTAINING PROTEIN"/>
    <property type="match status" value="1"/>
</dbReference>
<dbReference type="InterPro" id="IPR051647">
    <property type="entry name" value="Mediator_comp_sub12"/>
</dbReference>
<reference evidence="2" key="1">
    <citation type="submission" date="2013-10" db="EMBL/GenBank/DDBJ databases">
        <title>Genomic analysis of the causative agents of coccidiosis in chickens.</title>
        <authorList>
            <person name="Reid A.J."/>
            <person name="Blake D."/>
            <person name="Billington K."/>
            <person name="Browne H."/>
            <person name="Dunn M."/>
            <person name="Hung S."/>
            <person name="Kawahara F."/>
            <person name="Miranda-Saavedra D."/>
            <person name="Mourier T."/>
            <person name="Nagra H."/>
            <person name="Otto T.D."/>
            <person name="Rawlings N."/>
            <person name="Sanchez A."/>
            <person name="Sanders M."/>
            <person name="Subramaniam C."/>
            <person name="Tay Y."/>
            <person name="Dear P."/>
            <person name="Doerig C."/>
            <person name="Gruber A."/>
            <person name="Parkinson J."/>
            <person name="Shirley M."/>
            <person name="Wan K.L."/>
            <person name="Berriman M."/>
            <person name="Tomley F."/>
            <person name="Pain A."/>
        </authorList>
    </citation>
    <scope>NUCLEOTIDE SEQUENCE [LARGE SCALE GENOMIC DNA]</scope>
    <source>
        <strain evidence="2">Houghton</strain>
    </source>
</reference>
<sequence>MEQTREQEKGEQRRKEQQQQQLQQHIRGPDESTRGRPVPAPLPGRFLPAASATPSAPPSSDFALDAAAHSLCNGTLVFWAASGAAPAATAVSKPPSCLQQALGEPYEAGETRQNVEATFQSPVGTGSFLSFHTVGQQRLLQRQQRHAGASSSTLMRHVLLAEEERAAFFSPERLPLVLCLCSRGISPVQQQQRPAHNAQRGKLLSTGDPHSSSVSAFRAAIEAGNVTKTTRVAAATGTKVPDGYFLLSFLWVVASWSPRLTDPLPVSAVAAAADLGLRSTTSARAEALAIADPSAAAEAARIAGGFPALQQRCVGAASTTIAASASLRGGICLRLAALRALAYWCCCCTLAEQEATHNVQRNRIRQQQKQQMVFHAAPPRTSNSETETRRESTRTSSSIALLRQLQQECRESFAQLLLQQQDAQRQLAERQGIEMEAACALREKQEQALKAAVAARSESCTDKSDAKDPTVVAAAALEACERDLQELVQQHLSECELLERHWKHEQQLLRKQQLHMFKNVAADLYLLQHGSAAVHGAACQELVLPPLPSADETERWTFNWKQQQQEQQRQEQLLHDQQQPTWRQVGMAARQLFRRRGGSPSQDGTSSHDSSRGADCTPAAAGAPDTAKEERLRSSGAVGPHLGSAAVAAAAISALMGATAAAGQKCQQQQQQNQQTAHNGSAQLRQTVQHKQQQQQQKQQGLQGSSMDLTAGATHSQLRKQHQRQLAVAAAAHQGPVFDMPRLLQGIAAGAMQPQQRRPSGMLPQQQQPRQLGGVQEHAEVRLIFGAQRRRTIWLHVCTGLTADFFPSSTAAAPEQQNEQQLGSATVSCAGEWLSLLGQGSTAFPEEQLADWPGGSSSYCYKDVRNMRDSPLYCSVGSSGRLSCGDPLSWPEADGLSDDLFAALKSGPRASLSGAVLPTGAAMQESCGCIELGNDTPDLLLPSLEEQRRLLRAAMHSVRRSSNYLGSQQRLLLQQGEVFVSRHAARLRPQVCFHLAVASAGTSHEASQTSSPSAAAQSAEAPLKPDNKRRSSAGDDLDSPCAPVCEGLRQILRLCEKHAVGALLLPALLLETETSASCLPVALLQRRMLAVLRCVVAELRTIALSPVSSSCCSSGASIGGLRHIVLLLPPIQQQQQEGSGQMNLLVQAAVNFLRNSAYCC</sequence>
<feature type="region of interest" description="Disordered" evidence="1">
    <location>
        <begin position="190"/>
        <end position="209"/>
    </location>
</feature>
<dbReference type="GeneID" id="60403948"/>
<dbReference type="InterPro" id="IPR019311">
    <property type="entry name" value="Fy-3"/>
</dbReference>
<feature type="compositionally biased region" description="Low complexity" evidence="1">
    <location>
        <begin position="1005"/>
        <end position="1022"/>
    </location>
</feature>
<dbReference type="VEuPathDB" id="ToxoDB:EMH_0032240"/>
<feature type="compositionally biased region" description="Low complexity" evidence="1">
    <location>
        <begin position="48"/>
        <end position="60"/>
    </location>
</feature>
<feature type="compositionally biased region" description="Low complexity" evidence="1">
    <location>
        <begin position="763"/>
        <end position="772"/>
    </location>
</feature>
<dbReference type="GO" id="GO:0016592">
    <property type="term" value="C:mediator complex"/>
    <property type="evidence" value="ECO:0007669"/>
    <property type="project" value="TreeGrafter"/>
</dbReference>
<protein>
    <submittedName>
        <fullName evidence="2">Uncharacterized protein</fullName>
    </submittedName>
</protein>
<evidence type="ECO:0000313" key="2">
    <source>
        <dbReference type="EMBL" id="CDJ36086.1"/>
    </source>
</evidence>
<feature type="region of interest" description="Disordered" evidence="1">
    <location>
        <begin position="593"/>
        <end position="637"/>
    </location>
</feature>
<feature type="compositionally biased region" description="Basic and acidic residues" evidence="1">
    <location>
        <begin position="1"/>
        <end position="17"/>
    </location>
</feature>
<dbReference type="GO" id="GO:0045944">
    <property type="term" value="P:positive regulation of transcription by RNA polymerase II"/>
    <property type="evidence" value="ECO:0007669"/>
    <property type="project" value="TreeGrafter"/>
</dbReference>
<feature type="region of interest" description="Disordered" evidence="1">
    <location>
        <begin position="1004"/>
        <end position="1037"/>
    </location>
</feature>
<feature type="compositionally biased region" description="Low complexity" evidence="1">
    <location>
        <begin position="671"/>
        <end position="704"/>
    </location>
</feature>
<feature type="region of interest" description="Disordered" evidence="1">
    <location>
        <begin position="1"/>
        <end position="60"/>
    </location>
</feature>
<feature type="compositionally biased region" description="Basic and acidic residues" evidence="1">
    <location>
        <begin position="1023"/>
        <end position="1033"/>
    </location>
</feature>
<dbReference type="Proteomes" id="UP000030744">
    <property type="component" value="Unassembled WGS sequence"/>
</dbReference>
<name>U6KH25_9EIME</name>
<evidence type="ECO:0000256" key="1">
    <source>
        <dbReference type="SAM" id="MobiDB-lite"/>
    </source>
</evidence>
<dbReference type="OrthoDB" id="415359at2759"/>
<dbReference type="EMBL" id="HG735534">
    <property type="protein sequence ID" value="CDJ36086.1"/>
    <property type="molecule type" value="Genomic_DNA"/>
</dbReference>
<feature type="region of interest" description="Disordered" evidence="1">
    <location>
        <begin position="752"/>
        <end position="772"/>
    </location>
</feature>
<keyword evidence="3" id="KW-1185">Reference proteome</keyword>
<feature type="region of interest" description="Disordered" evidence="1">
    <location>
        <begin position="368"/>
        <end position="396"/>
    </location>
</feature>
<dbReference type="AlphaFoldDB" id="U6KH25"/>
<dbReference type="Pfam" id="PF10154">
    <property type="entry name" value="Fy-3"/>
    <property type="match status" value="1"/>
</dbReference>
<organism evidence="2 3">
    <name type="scientific">Eimeria mitis</name>
    <dbReference type="NCBI Taxonomy" id="44415"/>
    <lineage>
        <taxon>Eukaryota</taxon>
        <taxon>Sar</taxon>
        <taxon>Alveolata</taxon>
        <taxon>Apicomplexa</taxon>
        <taxon>Conoidasida</taxon>
        <taxon>Coccidia</taxon>
        <taxon>Eucoccidiorida</taxon>
        <taxon>Eimeriorina</taxon>
        <taxon>Eimeriidae</taxon>
        <taxon>Eimeria</taxon>
    </lineage>
</organism>
<dbReference type="RefSeq" id="XP_037878375.1">
    <property type="nucleotide sequence ID" value="XM_038022521.1"/>
</dbReference>
<feature type="compositionally biased region" description="Polar residues" evidence="1">
    <location>
        <begin position="599"/>
        <end position="608"/>
    </location>
</feature>
<dbReference type="GO" id="GO:0003713">
    <property type="term" value="F:transcription coactivator activity"/>
    <property type="evidence" value="ECO:0007669"/>
    <property type="project" value="TreeGrafter"/>
</dbReference>
<accession>U6KH25</accession>
<evidence type="ECO:0000313" key="3">
    <source>
        <dbReference type="Proteomes" id="UP000030744"/>
    </source>
</evidence>
<reference evidence="2" key="2">
    <citation type="submission" date="2013-10" db="EMBL/GenBank/DDBJ databases">
        <authorList>
            <person name="Aslett M."/>
        </authorList>
    </citation>
    <scope>NUCLEOTIDE SEQUENCE [LARGE SCALE GENOMIC DNA]</scope>
    <source>
        <strain evidence="2">Houghton</strain>
    </source>
</reference>